<dbReference type="PROSITE" id="PS51257">
    <property type="entry name" value="PROKAR_LIPOPROTEIN"/>
    <property type="match status" value="1"/>
</dbReference>
<keyword evidence="3" id="KW-1185">Reference proteome</keyword>
<keyword evidence="2" id="KW-0614">Plasmid</keyword>
<evidence type="ECO:0008006" key="4">
    <source>
        <dbReference type="Google" id="ProtNLM"/>
    </source>
</evidence>
<dbReference type="Proteomes" id="UP000185502">
    <property type="component" value="Plasmid lpA89"/>
</dbReference>
<proteinExistence type="predicted"/>
<dbReference type="EMBL" id="CP014325">
    <property type="protein sequence ID" value="APR65389.1"/>
    <property type="molecule type" value="Genomic_DNA"/>
</dbReference>
<evidence type="ECO:0000313" key="2">
    <source>
        <dbReference type="EMBL" id="APR65389.1"/>
    </source>
</evidence>
<sequence length="675" mass="78006">MVKVKVKNYILFFLLLSLGCNNTGSDKSKDSTFDISKTSFVGKRLGKGINLSRKGVVEVDVGKSDLKKGTGENSVVKVDIGSKKVDAELEDDIELKIQNLLDEFKLSAQQRAIIMDLKDVLTNPDIGSDEGYRTYSREEFYDLFNHTGNVNADLAFKLNFVNSVTQNILPTFQEQKEAKEAVGNLVEYVKNRVYWVGGQDLAERFTLKMKEYQLVLKKIFNLDRNIHNHGFLLSDLYGHCDLATDWFREIQKEAIRIVELMKLREERKPVINYMESVLVDHPDIAKGYRNYTKEEFDNLLVEFGAVKLKEIFNMLQVIVETEVAIDNISSRALRRKLERRFNDYKNRYSECLQETFDGSNVDDIYDNILRSHSNYLADIAKLKEEVPLIEEGLNKALVLLNDLRDIIKYMLLIVRDNFDIDFVKFTCNFYFMLGNMDFKNIEEIAEDVEYIFDLKDEVERSISTVDDEDFREELESKIDQCESEYSKELSKYLYDNVYKNNNIALPSSIDSIRNGLKAIRDSYEGQLFSIKSQALGFISFQGFVKELSEDDLEVIDYMRSLVTNSKTNNYNINEFNCVMGMVESINGLRDILRPHLAVFKAQKEAESAIDNIKEVASQARLRRRFDEVIVKYKALLSNIFVKRDLYSIYHSNAYQDDVSKLAIDLNEIIDAAKSL</sequence>
<organism evidence="2 3">
    <name type="scientific">Borrelia anserina Es</name>
    <dbReference type="NCBI Taxonomy" id="1365188"/>
    <lineage>
        <taxon>Bacteria</taxon>
        <taxon>Pseudomonadati</taxon>
        <taxon>Spirochaetota</taxon>
        <taxon>Spirochaetia</taxon>
        <taxon>Spirochaetales</taxon>
        <taxon>Borreliaceae</taxon>
        <taxon>Borrelia</taxon>
    </lineage>
</organism>
<protein>
    <recommendedName>
        <fullName evidence="4">Lipoprotein</fullName>
    </recommendedName>
</protein>
<name>A0ABM6FVQ0_BORAN</name>
<feature type="chain" id="PRO_5047394158" description="Lipoprotein" evidence="1">
    <location>
        <begin position="23"/>
        <end position="675"/>
    </location>
</feature>
<evidence type="ECO:0000313" key="3">
    <source>
        <dbReference type="Proteomes" id="UP000185502"/>
    </source>
</evidence>
<gene>
    <name evidence="2" type="ORF">N187_A70</name>
</gene>
<keyword evidence="1" id="KW-0732">Signal</keyword>
<feature type="signal peptide" evidence="1">
    <location>
        <begin position="1"/>
        <end position="22"/>
    </location>
</feature>
<accession>A0ABM6FVQ0</accession>
<evidence type="ECO:0000256" key="1">
    <source>
        <dbReference type="SAM" id="SignalP"/>
    </source>
</evidence>
<geneLocation type="plasmid" evidence="2 3">
    <name>lpA89</name>
</geneLocation>
<dbReference type="RefSeq" id="WP_025420001.1">
    <property type="nucleotide sequence ID" value="NZ_CP014325.1"/>
</dbReference>
<dbReference type="NCBIfam" id="NF047534">
    <property type="entry name" value="lipo_BTA121_dup"/>
    <property type="match status" value="4"/>
</dbReference>
<reference evidence="2" key="1">
    <citation type="submission" date="2016-02" db="EMBL/GenBank/DDBJ databases">
        <title>lpA89 plasmid of the avian spirochetosis agent Borrelia anserina Es.</title>
        <authorList>
            <person name="Elbir H."/>
            <person name="Sitlani P."/>
            <person name="Bergstroem S."/>
            <person name="Barbour A.G."/>
        </authorList>
    </citation>
    <scope>NUCLEOTIDE SEQUENCE [LARGE SCALE GENOMIC DNA]</scope>
    <source>
        <strain evidence="2">Es</strain>
        <plasmid evidence="2">lpA89</plasmid>
    </source>
</reference>